<sequence length="232" mass="26475">MSIICKNEQGWVVCHSKAVQDVYKHCRQEPPGSSTRSYRWKTDMFKIHSPFLMDTQFLKLRSDPKEHQPPIKKRKRRVSDLNVGEIQAKEYHEKSKLETPKQGRMVIFDGRFSGSRLTWGYTKPVITMNCTIPIIIIITIVIIIIITIVIIIIITIVIIIIITIVIIIIITIVIIIIITIVIIIIITIVIIIIITIVIIIIITIVIITIVIIIIITIVTIIIITIVIIIIII</sequence>
<keyword evidence="1" id="KW-1133">Transmembrane helix</keyword>
<reference evidence="2" key="1">
    <citation type="submission" date="2015-07" db="EMBL/GenBank/DDBJ databases">
        <title>MeaNS - Measles Nucleotide Surveillance Program.</title>
        <authorList>
            <person name="Tran T."/>
            <person name="Druce J."/>
        </authorList>
    </citation>
    <scope>NUCLEOTIDE SEQUENCE</scope>
    <source>
        <strain evidence="2">UCB-OBI-ISO-001</strain>
        <tissue evidence="2">Gonad</tissue>
    </source>
</reference>
<evidence type="ECO:0000256" key="1">
    <source>
        <dbReference type="SAM" id="Phobius"/>
    </source>
</evidence>
<proteinExistence type="predicted"/>
<dbReference type="OrthoDB" id="61116at2759"/>
<dbReference type="AlphaFoldDB" id="A0A0L8FYT8"/>
<feature type="transmembrane region" description="Helical" evidence="1">
    <location>
        <begin position="206"/>
        <end position="231"/>
    </location>
</feature>
<feature type="transmembrane region" description="Helical" evidence="1">
    <location>
        <begin position="174"/>
        <end position="200"/>
    </location>
</feature>
<gene>
    <name evidence="2" type="ORF">OCBIM_22004185mg</name>
</gene>
<feature type="transmembrane region" description="Helical" evidence="1">
    <location>
        <begin position="134"/>
        <end position="167"/>
    </location>
</feature>
<accession>A0A0L8FYT8</accession>
<keyword evidence="1" id="KW-0812">Transmembrane</keyword>
<dbReference type="EMBL" id="KQ425220">
    <property type="protein sequence ID" value="KOF69744.1"/>
    <property type="molecule type" value="Genomic_DNA"/>
</dbReference>
<organism evidence="2">
    <name type="scientific">Octopus bimaculoides</name>
    <name type="common">California two-spotted octopus</name>
    <dbReference type="NCBI Taxonomy" id="37653"/>
    <lineage>
        <taxon>Eukaryota</taxon>
        <taxon>Metazoa</taxon>
        <taxon>Spiralia</taxon>
        <taxon>Lophotrochozoa</taxon>
        <taxon>Mollusca</taxon>
        <taxon>Cephalopoda</taxon>
        <taxon>Coleoidea</taxon>
        <taxon>Octopodiformes</taxon>
        <taxon>Octopoda</taxon>
        <taxon>Incirrata</taxon>
        <taxon>Octopodidae</taxon>
        <taxon>Octopus</taxon>
    </lineage>
</organism>
<evidence type="ECO:0000313" key="2">
    <source>
        <dbReference type="EMBL" id="KOF69744.1"/>
    </source>
</evidence>
<protein>
    <submittedName>
        <fullName evidence="2">Uncharacterized protein</fullName>
    </submittedName>
</protein>
<keyword evidence="1" id="KW-0472">Membrane</keyword>
<name>A0A0L8FYT8_OCTBM</name>